<dbReference type="EMBL" id="UOFM01000021">
    <property type="protein sequence ID" value="VAW72552.1"/>
    <property type="molecule type" value="Genomic_DNA"/>
</dbReference>
<evidence type="ECO:0000256" key="1">
    <source>
        <dbReference type="ARBA" id="ARBA00005189"/>
    </source>
</evidence>
<accession>A0A3B0YB60</accession>
<evidence type="ECO:0000313" key="6">
    <source>
        <dbReference type="EMBL" id="VAW72552.1"/>
    </source>
</evidence>
<dbReference type="GO" id="GO:0006629">
    <property type="term" value="P:lipid metabolic process"/>
    <property type="evidence" value="ECO:0007669"/>
    <property type="project" value="UniProtKB-KW"/>
</dbReference>
<evidence type="ECO:0000256" key="3">
    <source>
        <dbReference type="ARBA" id="ARBA00022679"/>
    </source>
</evidence>
<dbReference type="PANTHER" id="PTHR37323">
    <property type="entry name" value="GCN5-RELATED N-ACETYLTRANSFERASE"/>
    <property type="match status" value="1"/>
</dbReference>
<dbReference type="InterPro" id="IPR016181">
    <property type="entry name" value="Acyl_CoA_acyltransferase"/>
</dbReference>
<keyword evidence="4" id="KW-0443">Lipid metabolism</keyword>
<keyword evidence="3" id="KW-0808">Transferase</keyword>
<dbReference type="GO" id="GO:0016746">
    <property type="term" value="F:acyltransferase activity"/>
    <property type="evidence" value="ECO:0007669"/>
    <property type="project" value="UniProtKB-KW"/>
</dbReference>
<organism evidence="6">
    <name type="scientific">hydrothermal vent metagenome</name>
    <dbReference type="NCBI Taxonomy" id="652676"/>
    <lineage>
        <taxon>unclassified sequences</taxon>
        <taxon>metagenomes</taxon>
        <taxon>ecological metagenomes</taxon>
    </lineage>
</organism>
<evidence type="ECO:0000256" key="2">
    <source>
        <dbReference type="ARBA" id="ARBA00022516"/>
    </source>
</evidence>
<protein>
    <submittedName>
        <fullName evidence="6">Hemolysin</fullName>
    </submittedName>
</protein>
<feature type="non-terminal residue" evidence="6">
    <location>
        <position position="1"/>
    </location>
</feature>
<name>A0A3B0YB60_9ZZZZ</name>
<evidence type="ECO:0000256" key="5">
    <source>
        <dbReference type="ARBA" id="ARBA00023315"/>
    </source>
</evidence>
<evidence type="ECO:0000256" key="4">
    <source>
        <dbReference type="ARBA" id="ARBA00023098"/>
    </source>
</evidence>
<dbReference type="PANTHER" id="PTHR37323:SF1">
    <property type="entry name" value="L-ORNITHINE N(ALPHA)-ACYLTRANSFERASE"/>
    <property type="match status" value="1"/>
</dbReference>
<proteinExistence type="predicted"/>
<reference evidence="6" key="1">
    <citation type="submission" date="2018-06" db="EMBL/GenBank/DDBJ databases">
        <authorList>
            <person name="Zhirakovskaya E."/>
        </authorList>
    </citation>
    <scope>NUCLEOTIDE SEQUENCE</scope>
</reference>
<sequence>VANIRPLREAMRWLKAGGVLVVFPAGEVSHLHTSKRQVTDPEWSLSIARLIRATKTPVIPVCFKGANSLGFQLAGLMHAKLRTLLLPRELLNKERRMFELSIGTPITPKRLASFDADQELIRYLRLQTYSLYPGRKKRETNSRRVSDEQVLAVSVNREQLVKDINLLPEQQRLIDTGGFSVCYARADQIPHVLQEIGRLRELTFRATGEGTGNASDTDLFDEYYLHLILWDKDKCAIAGAYRLGLVDEIVSRYGKKGLYTQQLFRYRSQLLNDIGPAIELGRSFICQDYQRSYSPLLLLWKGIGAFINKHRKYRVLFGPVSISNDYQTSSRQLLVDFLKANRFDVERAKQVRPRKPFKRLEKIRWAVGDADSVRDIDKISDVIAQIEQDNKGVPILLKQYLKLGGRLLGFNVDPDFNDALDGLIMIDLCHTDVKTLQKYMGKQAAQEYLVFHQQQTGDHAVSC</sequence>
<comment type="pathway">
    <text evidence="1">Lipid metabolism.</text>
</comment>
<keyword evidence="5" id="KW-0012">Acyltransferase</keyword>
<dbReference type="Pfam" id="PF13444">
    <property type="entry name" value="Acetyltransf_5"/>
    <property type="match status" value="1"/>
</dbReference>
<gene>
    <name evidence="6" type="ORF">MNBD_GAMMA14-305</name>
</gene>
<dbReference type="AlphaFoldDB" id="A0A3B0YB60"/>
<dbReference type="InterPro" id="IPR052351">
    <property type="entry name" value="Ornithine_N-alpha-AT"/>
</dbReference>
<keyword evidence="2" id="KW-0444">Lipid biosynthesis</keyword>
<dbReference type="SUPFAM" id="SSF55729">
    <property type="entry name" value="Acyl-CoA N-acyltransferases (Nat)"/>
    <property type="match status" value="1"/>
</dbReference>